<dbReference type="SUPFAM" id="SSF109854">
    <property type="entry name" value="DinB/YfiT-like putative metalloenzymes"/>
    <property type="match status" value="1"/>
</dbReference>
<dbReference type="InterPro" id="IPR024775">
    <property type="entry name" value="DinB-like"/>
</dbReference>
<evidence type="ECO:0000313" key="3">
    <source>
        <dbReference type="Proteomes" id="UP001580407"/>
    </source>
</evidence>
<reference evidence="2 3" key="1">
    <citation type="submission" date="2024-09" db="EMBL/GenBank/DDBJ databases">
        <authorList>
            <person name="Ruan L."/>
        </authorList>
    </citation>
    <scope>NUCLEOTIDE SEQUENCE [LARGE SCALE GENOMIC DNA]</scope>
    <source>
        <strain evidence="2 3">D33</strain>
    </source>
</reference>
<evidence type="ECO:0000259" key="1">
    <source>
        <dbReference type="Pfam" id="PF12867"/>
    </source>
</evidence>
<feature type="domain" description="DinB-like" evidence="1">
    <location>
        <begin position="13"/>
        <end position="158"/>
    </location>
</feature>
<name>A0ABV5BCZ3_9BACL</name>
<dbReference type="Gene3D" id="1.20.120.450">
    <property type="entry name" value="dinb family like domain"/>
    <property type="match status" value="1"/>
</dbReference>
<dbReference type="EMBL" id="JBHILM010000027">
    <property type="protein sequence ID" value="MFB5683505.1"/>
    <property type="molecule type" value="Genomic_DNA"/>
</dbReference>
<sequence length="177" mass="20021">MLKLVEAVIEDMDKQLERIVKSLDPLDDSLVWSRPKDTMNSIGNLCLHLAGNERMNVISGIGGQPFIRERSKEFTTEGGISKEELIRHLTDTRAEAKDILARLTEKDLDREVAIHYGLEDWNRMLRVQAEEGKTYEIKVVGKLIVAVAAHYGYHAGQIVLLSKLQKDTGEHVTGQYH</sequence>
<dbReference type="RefSeq" id="WP_375527231.1">
    <property type="nucleotide sequence ID" value="NZ_JBHILM010000027.1"/>
</dbReference>
<organism evidence="2 3">
    <name type="scientific">Paenibacillus terreus</name>
    <dbReference type="NCBI Taxonomy" id="1387834"/>
    <lineage>
        <taxon>Bacteria</taxon>
        <taxon>Bacillati</taxon>
        <taxon>Bacillota</taxon>
        <taxon>Bacilli</taxon>
        <taxon>Bacillales</taxon>
        <taxon>Paenibacillaceae</taxon>
        <taxon>Paenibacillus</taxon>
    </lineage>
</organism>
<evidence type="ECO:0000313" key="2">
    <source>
        <dbReference type="EMBL" id="MFB5683505.1"/>
    </source>
</evidence>
<accession>A0ABV5BCZ3</accession>
<keyword evidence="3" id="KW-1185">Reference proteome</keyword>
<protein>
    <submittedName>
        <fullName evidence="2">DinB family protein</fullName>
    </submittedName>
</protein>
<proteinExistence type="predicted"/>
<gene>
    <name evidence="2" type="ORF">ACE3NQ_21545</name>
</gene>
<dbReference type="InterPro" id="IPR034660">
    <property type="entry name" value="DinB/YfiT-like"/>
</dbReference>
<dbReference type="Proteomes" id="UP001580407">
    <property type="component" value="Unassembled WGS sequence"/>
</dbReference>
<dbReference type="Pfam" id="PF12867">
    <property type="entry name" value="DinB_2"/>
    <property type="match status" value="1"/>
</dbReference>
<comment type="caution">
    <text evidence="2">The sequence shown here is derived from an EMBL/GenBank/DDBJ whole genome shotgun (WGS) entry which is preliminary data.</text>
</comment>